<keyword evidence="3" id="KW-0732">Signal</keyword>
<dbReference type="InterPro" id="IPR028082">
    <property type="entry name" value="Peripla_BP_I"/>
</dbReference>
<dbReference type="InterPro" id="IPR006311">
    <property type="entry name" value="TAT_signal"/>
</dbReference>
<accession>A0ABW6IAG6</accession>
<dbReference type="PANTHER" id="PTHR30483">
    <property type="entry name" value="LEUCINE-SPECIFIC-BINDING PROTEIN"/>
    <property type="match status" value="1"/>
</dbReference>
<organism evidence="6 7">
    <name type="scientific">Almyronema epifaneia S1</name>
    <dbReference type="NCBI Taxonomy" id="2991925"/>
    <lineage>
        <taxon>Bacteria</taxon>
        <taxon>Bacillati</taxon>
        <taxon>Cyanobacteriota</taxon>
        <taxon>Cyanophyceae</taxon>
        <taxon>Nodosilineales</taxon>
        <taxon>Nodosilineaceae</taxon>
        <taxon>Almyronema</taxon>
        <taxon>Almyronema epifaneia</taxon>
    </lineage>
</organism>
<evidence type="ECO:0000256" key="1">
    <source>
        <dbReference type="ARBA" id="ARBA00010062"/>
    </source>
</evidence>
<dbReference type="CDD" id="cd19979">
    <property type="entry name" value="PBP1_ABC_ligand_binding-like"/>
    <property type="match status" value="1"/>
</dbReference>
<sequence>MTGKQIRRRDVLRGTAGFGAALLISKLTGCTAAETPSTEAASTPQADSTATGEPVKIGLVAALTGPSALSGEAITRGLTIAIEEVNRNGGVMGGRPLELVSRDDESTPAKGVAATRELIEQEQVAVIFGGLDSPVSLAILPVVHELQTPYMGVWAAATGITRNDFDPNYAFRVSANDNIVDRFLVKHVKENYEAVSKIGLLLINNPWGESNQTGFEEWAPEYDLEIVGIEKFNDAETDISPQLSRLQEAGAEALLLVANAAPAAQAMKSLARLSWEVPVVSHWGVSGGRFPELAGQEAADKVVFVQTYSFYGEQSAKGEQVLTSLKENFNLSGPSEILAPVGTANAYDALHLTALALETAASTEGPKLREAFFNLPTYEGLIKTYEQPFTSDNHDALNENDYILVKWQDNEIVPVES</sequence>
<evidence type="ECO:0000313" key="6">
    <source>
        <dbReference type="EMBL" id="MFE4104782.1"/>
    </source>
</evidence>
<dbReference type="Pfam" id="PF13458">
    <property type="entry name" value="Peripla_BP_6"/>
    <property type="match status" value="1"/>
</dbReference>
<dbReference type="Gene3D" id="3.40.50.2300">
    <property type="match status" value="2"/>
</dbReference>
<evidence type="ECO:0000256" key="4">
    <source>
        <dbReference type="ARBA" id="ARBA00022970"/>
    </source>
</evidence>
<dbReference type="InterPro" id="IPR028081">
    <property type="entry name" value="Leu-bd"/>
</dbReference>
<comment type="similarity">
    <text evidence="1">Belongs to the leucine-binding protein family.</text>
</comment>
<dbReference type="PROSITE" id="PS51318">
    <property type="entry name" value="TAT"/>
    <property type="match status" value="1"/>
</dbReference>
<keyword evidence="4" id="KW-0029">Amino-acid transport</keyword>
<reference evidence="6 7" key="1">
    <citation type="submission" date="2024-10" db="EMBL/GenBank/DDBJ databases">
        <authorList>
            <person name="Ratan Roy A."/>
            <person name="Morales Sandoval P.H."/>
            <person name="De Los Santos Villalobos S."/>
            <person name="Chakraborty S."/>
            <person name="Mukherjee J."/>
        </authorList>
    </citation>
    <scope>NUCLEOTIDE SEQUENCE [LARGE SCALE GENOMIC DNA]</scope>
    <source>
        <strain evidence="6 7">S1</strain>
    </source>
</reference>
<dbReference type="RefSeq" id="WP_377960396.1">
    <property type="nucleotide sequence ID" value="NZ_JBHZOL010000004.1"/>
</dbReference>
<feature type="domain" description="Leucine-binding protein" evidence="5">
    <location>
        <begin position="54"/>
        <end position="409"/>
    </location>
</feature>
<gene>
    <name evidence="6" type="ORF">ACFVKH_00745</name>
</gene>
<evidence type="ECO:0000256" key="3">
    <source>
        <dbReference type="ARBA" id="ARBA00022729"/>
    </source>
</evidence>
<proteinExistence type="inferred from homology"/>
<dbReference type="PANTHER" id="PTHR30483:SF6">
    <property type="entry name" value="PERIPLASMIC BINDING PROTEIN OF ABC TRANSPORTER FOR NATURAL AMINO ACIDS"/>
    <property type="match status" value="1"/>
</dbReference>
<evidence type="ECO:0000313" key="7">
    <source>
        <dbReference type="Proteomes" id="UP001600165"/>
    </source>
</evidence>
<dbReference type="PRINTS" id="PR00337">
    <property type="entry name" value="LEUILEVALBP"/>
</dbReference>
<comment type="caution">
    <text evidence="6">The sequence shown here is derived from an EMBL/GenBank/DDBJ whole genome shotgun (WGS) entry which is preliminary data.</text>
</comment>
<dbReference type="Proteomes" id="UP001600165">
    <property type="component" value="Unassembled WGS sequence"/>
</dbReference>
<dbReference type="InterPro" id="IPR051010">
    <property type="entry name" value="BCAA_transport"/>
</dbReference>
<evidence type="ECO:0000259" key="5">
    <source>
        <dbReference type="Pfam" id="PF13458"/>
    </source>
</evidence>
<keyword evidence="7" id="KW-1185">Reference proteome</keyword>
<dbReference type="SUPFAM" id="SSF53822">
    <property type="entry name" value="Periplasmic binding protein-like I"/>
    <property type="match status" value="1"/>
</dbReference>
<name>A0ABW6IAG6_9CYAN</name>
<dbReference type="InterPro" id="IPR000709">
    <property type="entry name" value="Leu_Ile_Val-bd"/>
</dbReference>
<keyword evidence="2" id="KW-0813">Transport</keyword>
<dbReference type="EMBL" id="JBHZOL010000004">
    <property type="protein sequence ID" value="MFE4104782.1"/>
    <property type="molecule type" value="Genomic_DNA"/>
</dbReference>
<evidence type="ECO:0000256" key="2">
    <source>
        <dbReference type="ARBA" id="ARBA00022448"/>
    </source>
</evidence>
<protein>
    <submittedName>
        <fullName evidence="6">ABC transporter substrate-binding protein</fullName>
    </submittedName>
</protein>